<dbReference type="AlphaFoldDB" id="A0A402A3E1"/>
<organism evidence="2 3">
    <name type="scientific">Tengunoibacter tsumagoiensis</name>
    <dbReference type="NCBI Taxonomy" id="2014871"/>
    <lineage>
        <taxon>Bacteria</taxon>
        <taxon>Bacillati</taxon>
        <taxon>Chloroflexota</taxon>
        <taxon>Ktedonobacteria</taxon>
        <taxon>Ktedonobacterales</taxon>
        <taxon>Dictyobacteraceae</taxon>
        <taxon>Tengunoibacter</taxon>
    </lineage>
</organism>
<dbReference type="RefSeq" id="WP_161975569.1">
    <property type="nucleotide sequence ID" value="NZ_BIFR01000001.1"/>
</dbReference>
<evidence type="ECO:0000256" key="1">
    <source>
        <dbReference type="SAM" id="SignalP"/>
    </source>
</evidence>
<dbReference type="PROSITE" id="PS51257">
    <property type="entry name" value="PROKAR_LIPOPROTEIN"/>
    <property type="match status" value="1"/>
</dbReference>
<comment type="caution">
    <text evidence="2">The sequence shown here is derived from an EMBL/GenBank/DDBJ whole genome shotgun (WGS) entry which is preliminary data.</text>
</comment>
<protein>
    <recommendedName>
        <fullName evidence="4">DUF4367 domain-containing protein</fullName>
    </recommendedName>
</protein>
<reference evidence="3" key="1">
    <citation type="submission" date="2018-12" db="EMBL/GenBank/DDBJ databases">
        <title>Tengunoibacter tsumagoiensis gen. nov., sp. nov., Dictyobacter kobayashii sp. nov., D. alpinus sp. nov., and D. joshuensis sp. nov. and description of Dictyobacteraceae fam. nov. within the order Ktedonobacterales isolated from Tengu-no-mugimeshi.</title>
        <authorList>
            <person name="Wang C.M."/>
            <person name="Zheng Y."/>
            <person name="Sakai Y."/>
            <person name="Toyoda A."/>
            <person name="Minakuchi Y."/>
            <person name="Abe K."/>
            <person name="Yokota A."/>
            <person name="Yabe S."/>
        </authorList>
    </citation>
    <scope>NUCLEOTIDE SEQUENCE [LARGE SCALE GENOMIC DNA]</scope>
    <source>
        <strain evidence="3">Uno3</strain>
    </source>
</reference>
<gene>
    <name evidence="2" type="ORF">KTT_35220</name>
</gene>
<feature type="chain" id="PRO_5019217891" description="DUF4367 domain-containing protein" evidence="1">
    <location>
        <begin position="33"/>
        <end position="322"/>
    </location>
</feature>
<keyword evidence="1" id="KW-0732">Signal</keyword>
<dbReference type="Pfam" id="PF12079">
    <property type="entry name" value="DUF3558"/>
    <property type="match status" value="1"/>
</dbReference>
<accession>A0A402A3E1</accession>
<dbReference type="EMBL" id="BIFR01000001">
    <property type="protein sequence ID" value="GCE13663.1"/>
    <property type="molecule type" value="Genomic_DNA"/>
</dbReference>
<evidence type="ECO:0008006" key="4">
    <source>
        <dbReference type="Google" id="ProtNLM"/>
    </source>
</evidence>
<dbReference type="Proteomes" id="UP000287352">
    <property type="component" value="Unassembled WGS sequence"/>
</dbReference>
<evidence type="ECO:0000313" key="3">
    <source>
        <dbReference type="Proteomes" id="UP000287352"/>
    </source>
</evidence>
<keyword evidence="3" id="KW-1185">Reference proteome</keyword>
<sequence length="322" mass="34063">MKSLFPKTRKLRCASWGSLVCLAGCLALSACSGSGDQSATNSQPTKAPVQTSSLKSLYDPCVLFSKDDASQLLGGAAKVLPSFSGPLCTYRNATPTDTKALFVSVGSSDDARGYFAMDRAQGKKDGSGQDLSGIGDAAFTVKLETGHSIIVLKDQTVYSITLIGSPLAADAQQSALTKLANTAAKTLATTTPTLPVTQSGACKLVTVQEANQTFQDTTTKWLQMANSAGVQECDYGTGASSPQRLQLFLTTNGDLTTQYFSATKKNLEKPVDLKGIGDEAYSDGGQNIWVRKGQSYFHLSVLDPDVDESQLEQLARTAVTRL</sequence>
<dbReference type="InterPro" id="IPR024520">
    <property type="entry name" value="DUF3558"/>
</dbReference>
<name>A0A402A3E1_9CHLR</name>
<proteinExistence type="predicted"/>
<evidence type="ECO:0000313" key="2">
    <source>
        <dbReference type="EMBL" id="GCE13663.1"/>
    </source>
</evidence>
<feature type="signal peptide" evidence="1">
    <location>
        <begin position="1"/>
        <end position="32"/>
    </location>
</feature>